<dbReference type="SUPFAM" id="SSF48150">
    <property type="entry name" value="DNA-glycosylase"/>
    <property type="match status" value="1"/>
</dbReference>
<proteinExistence type="predicted"/>
<dbReference type="GO" id="GO:0034039">
    <property type="term" value="F:8-oxo-7,8-dihydroguanine DNA N-glycosylase activity"/>
    <property type="evidence" value="ECO:0007669"/>
    <property type="project" value="TreeGrafter"/>
</dbReference>
<organism evidence="1 2">
    <name type="scientific">Coptis chinensis</name>
    <dbReference type="NCBI Taxonomy" id="261450"/>
    <lineage>
        <taxon>Eukaryota</taxon>
        <taxon>Viridiplantae</taxon>
        <taxon>Streptophyta</taxon>
        <taxon>Embryophyta</taxon>
        <taxon>Tracheophyta</taxon>
        <taxon>Spermatophyta</taxon>
        <taxon>Magnoliopsida</taxon>
        <taxon>Ranunculales</taxon>
        <taxon>Ranunculaceae</taxon>
        <taxon>Coptidoideae</taxon>
        <taxon>Coptis</taxon>
    </lineage>
</organism>
<name>A0A835MBL4_9MAGN</name>
<dbReference type="EMBL" id="JADFTS010000001">
    <property type="protein sequence ID" value="KAF9626605.1"/>
    <property type="molecule type" value="Genomic_DNA"/>
</dbReference>
<keyword evidence="2" id="KW-1185">Reference proteome</keyword>
<dbReference type="Gene3D" id="1.10.340.30">
    <property type="entry name" value="Hypothetical protein, domain 2"/>
    <property type="match status" value="1"/>
</dbReference>
<gene>
    <name evidence="1" type="ORF">IFM89_036466</name>
</gene>
<dbReference type="GO" id="GO:0005634">
    <property type="term" value="C:nucleus"/>
    <property type="evidence" value="ECO:0007669"/>
    <property type="project" value="TreeGrafter"/>
</dbReference>
<protein>
    <recommendedName>
        <fullName evidence="3">HhH-GPD domain-containing protein</fullName>
    </recommendedName>
</protein>
<reference evidence="1 2" key="1">
    <citation type="submission" date="2020-10" db="EMBL/GenBank/DDBJ databases">
        <title>The Coptis chinensis genome and diversification of protoberbering-type alkaloids.</title>
        <authorList>
            <person name="Wang B."/>
            <person name="Shu S."/>
            <person name="Song C."/>
            <person name="Liu Y."/>
        </authorList>
    </citation>
    <scope>NUCLEOTIDE SEQUENCE [LARGE SCALE GENOMIC DNA]</scope>
    <source>
        <strain evidence="1">HL-2020</strain>
        <tissue evidence="1">Leaf</tissue>
    </source>
</reference>
<sequence length="326" mass="37112">MYEKEMSSPYDGCVLYLLLGSSSLTFDLEKAVCSHGFFMMAPNHWDPATKTLQRPFRLFSSSSTTTVVVRIYQPSNDSSNLHVQVVGTHFISSQDKQVLLAQVSRMLRVSEKEENDISEFHEIHPGAKIVGFGRIFRSPTLFEDIVKSILLCNCGWGRSLDMARALCDVQLELKGFKQKAKRKRGAAETSSLGDFPTSKELANVKKEFLEKRCNLGYRAETIVRLVRSIESGELHFEDDQDYNTVTIMLESVKGIGSFTSSYVLTCMGFYQRIPADTETIRHIKQVHAREICSAKTVNKDANEIYKKYAPFQYLAYWYVSYHLLIS</sequence>
<dbReference type="GO" id="GO:0006285">
    <property type="term" value="P:base-excision repair, AP site formation"/>
    <property type="evidence" value="ECO:0007669"/>
    <property type="project" value="TreeGrafter"/>
</dbReference>
<dbReference type="OrthoDB" id="4951845at2759"/>
<dbReference type="Proteomes" id="UP000631114">
    <property type="component" value="Unassembled WGS sequence"/>
</dbReference>
<dbReference type="InterPro" id="IPR011257">
    <property type="entry name" value="DNA_glycosylase"/>
</dbReference>
<evidence type="ECO:0000313" key="2">
    <source>
        <dbReference type="Proteomes" id="UP000631114"/>
    </source>
</evidence>
<dbReference type="InterPro" id="IPR052054">
    <property type="entry name" value="Oxidative_DNA_repair_enzyme"/>
</dbReference>
<dbReference type="PANTHER" id="PTHR10242:SF7">
    <property type="entry name" value="HHH-GPD DOMAIN-CONTAINING PROTEIN"/>
    <property type="match status" value="1"/>
</dbReference>
<comment type="caution">
    <text evidence="1">The sequence shown here is derived from an EMBL/GenBank/DDBJ whole genome shotgun (WGS) entry which is preliminary data.</text>
</comment>
<dbReference type="AlphaFoldDB" id="A0A835MBL4"/>
<accession>A0A835MBL4</accession>
<evidence type="ECO:0000313" key="1">
    <source>
        <dbReference type="EMBL" id="KAF9626605.1"/>
    </source>
</evidence>
<dbReference type="PANTHER" id="PTHR10242">
    <property type="entry name" value="8-OXOGUANINE DNA GLYCOSYLASE"/>
    <property type="match status" value="1"/>
</dbReference>
<evidence type="ECO:0008006" key="3">
    <source>
        <dbReference type="Google" id="ProtNLM"/>
    </source>
</evidence>